<protein>
    <submittedName>
        <fullName evidence="2">Uncharacterized protein</fullName>
    </submittedName>
</protein>
<evidence type="ECO:0000313" key="3">
    <source>
        <dbReference type="Proteomes" id="UP001215598"/>
    </source>
</evidence>
<reference evidence="2" key="1">
    <citation type="submission" date="2023-03" db="EMBL/GenBank/DDBJ databases">
        <title>Massive genome expansion in bonnet fungi (Mycena s.s.) driven by repeated elements and novel gene families across ecological guilds.</title>
        <authorList>
            <consortium name="Lawrence Berkeley National Laboratory"/>
            <person name="Harder C.B."/>
            <person name="Miyauchi S."/>
            <person name="Viragh M."/>
            <person name="Kuo A."/>
            <person name="Thoen E."/>
            <person name="Andreopoulos B."/>
            <person name="Lu D."/>
            <person name="Skrede I."/>
            <person name="Drula E."/>
            <person name="Henrissat B."/>
            <person name="Morin E."/>
            <person name="Kohler A."/>
            <person name="Barry K."/>
            <person name="LaButti K."/>
            <person name="Morin E."/>
            <person name="Salamov A."/>
            <person name="Lipzen A."/>
            <person name="Mereny Z."/>
            <person name="Hegedus B."/>
            <person name="Baldrian P."/>
            <person name="Stursova M."/>
            <person name="Weitz H."/>
            <person name="Taylor A."/>
            <person name="Grigoriev I.V."/>
            <person name="Nagy L.G."/>
            <person name="Martin F."/>
            <person name="Kauserud H."/>
        </authorList>
    </citation>
    <scope>NUCLEOTIDE SEQUENCE</scope>
    <source>
        <strain evidence="2">CBHHK182m</strain>
    </source>
</reference>
<feature type="compositionally biased region" description="Basic and acidic residues" evidence="1">
    <location>
        <begin position="246"/>
        <end position="259"/>
    </location>
</feature>
<evidence type="ECO:0000313" key="2">
    <source>
        <dbReference type="EMBL" id="KAJ7754079.1"/>
    </source>
</evidence>
<feature type="compositionally biased region" description="Basic and acidic residues" evidence="1">
    <location>
        <begin position="270"/>
        <end position="281"/>
    </location>
</feature>
<name>A0AAD7NBS5_9AGAR</name>
<keyword evidence="3" id="KW-1185">Reference proteome</keyword>
<dbReference type="Proteomes" id="UP001215598">
    <property type="component" value="Unassembled WGS sequence"/>
</dbReference>
<dbReference type="EMBL" id="JARKIB010000053">
    <property type="protein sequence ID" value="KAJ7754079.1"/>
    <property type="molecule type" value="Genomic_DNA"/>
</dbReference>
<dbReference type="AlphaFoldDB" id="A0AAD7NBS5"/>
<organism evidence="2 3">
    <name type="scientific">Mycena metata</name>
    <dbReference type="NCBI Taxonomy" id="1033252"/>
    <lineage>
        <taxon>Eukaryota</taxon>
        <taxon>Fungi</taxon>
        <taxon>Dikarya</taxon>
        <taxon>Basidiomycota</taxon>
        <taxon>Agaricomycotina</taxon>
        <taxon>Agaricomycetes</taxon>
        <taxon>Agaricomycetidae</taxon>
        <taxon>Agaricales</taxon>
        <taxon>Marasmiineae</taxon>
        <taxon>Mycenaceae</taxon>
        <taxon>Mycena</taxon>
    </lineage>
</organism>
<gene>
    <name evidence="2" type="ORF">B0H16DRAFT_1459168</name>
</gene>
<accession>A0AAD7NBS5</accession>
<proteinExistence type="predicted"/>
<sequence length="331" mass="36491">MKAALPRHAFAPIPIDVVLSKGPGMPIAVLYYPLRRMIPAATSSPLESAGNAVVSRVLSDSIRQPAQWHPSTLAHEIVQRQRAQRNPGGIPPIFLLSNGLQLKKMIIPVFENQANWVVRDQTTKEPKIEKAGRNRVRATHTVLKSDGKKFSLAQEEEDVLSEKDSYDDIQPSSLTFQSLAGCGQANSFFFDSDSRCRITDWTLLQTSSMIILRDTRLCGIRPIILRAEGLRGGGERVESDQGSGDGDQRVADWGKREKAGTGAVRPPGVGEEKDSKEEKGEGGATTVGPMCTENEKSDAKIRRNRPNWRRREMAPYGKVEVPVPKCGLIRT</sequence>
<feature type="region of interest" description="Disordered" evidence="1">
    <location>
        <begin position="231"/>
        <end position="310"/>
    </location>
</feature>
<comment type="caution">
    <text evidence="2">The sequence shown here is derived from an EMBL/GenBank/DDBJ whole genome shotgun (WGS) entry which is preliminary data.</text>
</comment>
<evidence type="ECO:0000256" key="1">
    <source>
        <dbReference type="SAM" id="MobiDB-lite"/>
    </source>
</evidence>